<dbReference type="Gene3D" id="3.40.50.720">
    <property type="entry name" value="NAD(P)-binding Rossmann-like Domain"/>
    <property type="match status" value="1"/>
</dbReference>
<dbReference type="InterPro" id="IPR036291">
    <property type="entry name" value="NAD(P)-bd_dom_sf"/>
</dbReference>
<dbReference type="FunFam" id="3.40.50.720:FF:000084">
    <property type="entry name" value="Short-chain dehydrogenase reductase"/>
    <property type="match status" value="1"/>
</dbReference>
<protein>
    <recommendedName>
        <fullName evidence="4">Dehydrogenase/reductase SDR family member 4</fullName>
    </recommendedName>
</protein>
<sequence>MVDKYLDYSVLPNYLLKVNNDNKQVIYIKNYIICIYTHKQGFFLKTHTLIIHQFIMLNTFKIITRRNNLIKINAFNMSAREIHSDGRFKGKVAIVTASTEGIGYAIAKRLGNEGASVVISSRKEKNVEQAVQSLRSEGITAEGVVCHVGNADQRKKLFDFTKSKFGGLDILVSNAAVNPGVAPILETEEGVWDKIFEINVKCAWLLAKEAYPELIKRGGGNIVFISSIAAYQPMEPLGAYSISKTTLLGMTRALASEIVHDNIRVNCVAPGIVATKFASAITSNEAGKDKSLSIVPMNRFGKPSEIASAVAFLASDDASYITGETIVTAGGAYAHL</sequence>
<dbReference type="PRINTS" id="PR00081">
    <property type="entry name" value="GDHRDH"/>
</dbReference>
<dbReference type="PRINTS" id="PR00080">
    <property type="entry name" value="SDRFAMILY"/>
</dbReference>
<gene>
    <name evidence="2" type="ORF">SPLIT_LOCUS4049</name>
</gene>
<name>A0A9P0N204_SPOLI</name>
<dbReference type="PANTHER" id="PTHR43943:SF2">
    <property type="entry name" value="DEHYDROGENASE_REDUCTASE 4"/>
    <property type="match status" value="1"/>
</dbReference>
<evidence type="ECO:0008006" key="4">
    <source>
        <dbReference type="Google" id="ProtNLM"/>
    </source>
</evidence>
<dbReference type="SUPFAM" id="SSF51735">
    <property type="entry name" value="NAD(P)-binding Rossmann-fold domains"/>
    <property type="match status" value="1"/>
</dbReference>
<dbReference type="GO" id="GO:0004090">
    <property type="term" value="F:carbonyl reductase (NADPH) activity"/>
    <property type="evidence" value="ECO:0007669"/>
    <property type="project" value="TreeGrafter"/>
</dbReference>
<accession>A0A9P0N204</accession>
<evidence type="ECO:0000313" key="3">
    <source>
        <dbReference type="Proteomes" id="UP001153321"/>
    </source>
</evidence>
<keyword evidence="3" id="KW-1185">Reference proteome</keyword>
<proteinExistence type="inferred from homology"/>
<dbReference type="Pfam" id="PF13561">
    <property type="entry name" value="adh_short_C2"/>
    <property type="match status" value="1"/>
</dbReference>
<dbReference type="InterPro" id="IPR002347">
    <property type="entry name" value="SDR_fam"/>
</dbReference>
<dbReference type="PANTHER" id="PTHR43943">
    <property type="entry name" value="DEHYDROGENASE/REDUCTASE (SDR FAMILY) MEMBER 4"/>
    <property type="match status" value="1"/>
</dbReference>
<dbReference type="NCBIfam" id="NF005559">
    <property type="entry name" value="PRK07231.1"/>
    <property type="match status" value="1"/>
</dbReference>
<comment type="similarity">
    <text evidence="1">Belongs to the short-chain dehydrogenases/reductases (SDR) family.</text>
</comment>
<organism evidence="2 3">
    <name type="scientific">Spodoptera littoralis</name>
    <name type="common">Egyptian cotton leafworm</name>
    <dbReference type="NCBI Taxonomy" id="7109"/>
    <lineage>
        <taxon>Eukaryota</taxon>
        <taxon>Metazoa</taxon>
        <taxon>Ecdysozoa</taxon>
        <taxon>Arthropoda</taxon>
        <taxon>Hexapoda</taxon>
        <taxon>Insecta</taxon>
        <taxon>Pterygota</taxon>
        <taxon>Neoptera</taxon>
        <taxon>Endopterygota</taxon>
        <taxon>Lepidoptera</taxon>
        <taxon>Glossata</taxon>
        <taxon>Ditrysia</taxon>
        <taxon>Noctuoidea</taxon>
        <taxon>Noctuidae</taxon>
        <taxon>Amphipyrinae</taxon>
        <taxon>Spodoptera</taxon>
    </lineage>
</organism>
<evidence type="ECO:0000256" key="1">
    <source>
        <dbReference type="ARBA" id="ARBA00006484"/>
    </source>
</evidence>
<dbReference type="Proteomes" id="UP001153321">
    <property type="component" value="Chromosome 18"/>
</dbReference>
<evidence type="ECO:0000313" key="2">
    <source>
        <dbReference type="EMBL" id="CAH1638691.1"/>
    </source>
</evidence>
<dbReference type="EMBL" id="LR824549">
    <property type="protein sequence ID" value="CAH1638691.1"/>
    <property type="molecule type" value="Genomic_DNA"/>
</dbReference>
<reference evidence="2" key="1">
    <citation type="submission" date="2022-02" db="EMBL/GenBank/DDBJ databases">
        <authorList>
            <person name="King R."/>
        </authorList>
    </citation>
    <scope>NUCLEOTIDE SEQUENCE</scope>
</reference>
<dbReference type="AlphaFoldDB" id="A0A9P0N204"/>